<feature type="signal peptide" evidence="2">
    <location>
        <begin position="1"/>
        <end position="17"/>
    </location>
</feature>
<dbReference type="WBParaSite" id="Pan_g6247.t1">
    <property type="protein sequence ID" value="Pan_g6247.t1"/>
    <property type="gene ID" value="Pan_g6247"/>
</dbReference>
<keyword evidence="3" id="KW-1185">Reference proteome</keyword>
<dbReference type="AlphaFoldDB" id="A0A7E4W255"/>
<evidence type="ECO:0000256" key="2">
    <source>
        <dbReference type="SAM" id="SignalP"/>
    </source>
</evidence>
<feature type="transmembrane region" description="Helical" evidence="1">
    <location>
        <begin position="236"/>
        <end position="262"/>
    </location>
</feature>
<dbReference type="Gene3D" id="3.10.310.50">
    <property type="match status" value="1"/>
</dbReference>
<dbReference type="PANTHER" id="PTHR33748:SF5">
    <property type="entry name" value="GROUND-LIKE DOMAIN-CONTAINING PROTEIN"/>
    <property type="match status" value="1"/>
</dbReference>
<keyword evidence="2" id="KW-0732">Signal</keyword>
<reference evidence="3" key="1">
    <citation type="journal article" date="2013" name="Genetics">
        <title>The draft genome and transcriptome of Panagrellus redivivus are shaped by the harsh demands of a free-living lifestyle.</title>
        <authorList>
            <person name="Srinivasan J."/>
            <person name="Dillman A.R."/>
            <person name="Macchietto M.G."/>
            <person name="Heikkinen L."/>
            <person name="Lakso M."/>
            <person name="Fracchia K.M."/>
            <person name="Antoshechkin I."/>
            <person name="Mortazavi A."/>
            <person name="Wong G."/>
            <person name="Sternberg P.W."/>
        </authorList>
    </citation>
    <scope>NUCLEOTIDE SEQUENCE [LARGE SCALE GENOMIC DNA]</scope>
    <source>
        <strain evidence="3">MT8872</strain>
    </source>
</reference>
<dbReference type="GO" id="GO:0005892">
    <property type="term" value="C:acetylcholine-gated channel complex"/>
    <property type="evidence" value="ECO:0007669"/>
    <property type="project" value="InterPro"/>
</dbReference>
<name>A0A7E4W255_PANRE</name>
<organism evidence="3 4">
    <name type="scientific">Panagrellus redivivus</name>
    <name type="common">Microworm</name>
    <dbReference type="NCBI Taxonomy" id="6233"/>
    <lineage>
        <taxon>Eukaryota</taxon>
        <taxon>Metazoa</taxon>
        <taxon>Ecdysozoa</taxon>
        <taxon>Nematoda</taxon>
        <taxon>Chromadorea</taxon>
        <taxon>Rhabditida</taxon>
        <taxon>Tylenchina</taxon>
        <taxon>Panagrolaimomorpha</taxon>
        <taxon>Panagrolaimoidea</taxon>
        <taxon>Panagrolaimidae</taxon>
        <taxon>Panagrellus</taxon>
    </lineage>
</organism>
<evidence type="ECO:0000313" key="4">
    <source>
        <dbReference type="WBParaSite" id="Pan_g6247.t1"/>
    </source>
</evidence>
<dbReference type="Pfam" id="PF17175">
    <property type="entry name" value="MOLO1"/>
    <property type="match status" value="1"/>
</dbReference>
<keyword evidence="1" id="KW-0812">Transmembrane</keyword>
<reference evidence="4" key="2">
    <citation type="submission" date="2020-10" db="UniProtKB">
        <authorList>
            <consortium name="WormBaseParasite"/>
        </authorList>
    </citation>
    <scope>IDENTIFICATION</scope>
</reference>
<proteinExistence type="predicted"/>
<sequence length="325" mass="36067">MHSSILIFMLVTPLFNAQLVVPFSNRQENNKGLVYYTPETYPDSLKDYAACGLSQPGYICDPNKLLGISSNRANSYDSALRRIMAETECPCADSTKCYAESRGFTVSFALLENIYNEEYQKILDPEARISQLSTFAKALRKKQRRGQCDDDILVVISTSDSVIFTETSNGTSFNHLSPEDVEAINAKAFLLGRVHLAVNYISEEYKEILKGNPRPKPVAQSDFGGFVLPKFTETQLLIAVGTQMIVIFGLFIGMIVSCYFCLRRTVYTTIPQRSFDESSHTSFDGKSNHTRQTDSFKGHVISLPLNAVKLSASASDGLNNGNIKA</sequence>
<accession>A0A7E4W255</accession>
<keyword evidence="1" id="KW-0472">Membrane</keyword>
<dbReference type="InterPro" id="IPR033438">
    <property type="entry name" value="MOLO1"/>
</dbReference>
<feature type="chain" id="PRO_5028807373" evidence="2">
    <location>
        <begin position="18"/>
        <end position="325"/>
    </location>
</feature>
<dbReference type="PANTHER" id="PTHR33748">
    <property type="entry name" value="PROTEIN CBG04600"/>
    <property type="match status" value="1"/>
</dbReference>
<protein>
    <submittedName>
        <fullName evidence="4">Uncharacterized protein</fullName>
    </submittedName>
</protein>
<dbReference type="Proteomes" id="UP000492821">
    <property type="component" value="Unassembled WGS sequence"/>
</dbReference>
<keyword evidence="1" id="KW-1133">Transmembrane helix</keyword>
<evidence type="ECO:0000313" key="3">
    <source>
        <dbReference type="Proteomes" id="UP000492821"/>
    </source>
</evidence>
<evidence type="ECO:0000256" key="1">
    <source>
        <dbReference type="SAM" id="Phobius"/>
    </source>
</evidence>